<dbReference type="AlphaFoldDB" id="A0A7R9LEM3"/>
<name>A0A7R9LEM3_9ACAR</name>
<dbReference type="Gene3D" id="2.40.128.20">
    <property type="match status" value="1"/>
</dbReference>
<dbReference type="EMBL" id="OC877847">
    <property type="protein sequence ID" value="CAD7640254.1"/>
    <property type="molecule type" value="Genomic_DNA"/>
</dbReference>
<organism evidence="1">
    <name type="scientific">Medioppia subpectinata</name>
    <dbReference type="NCBI Taxonomy" id="1979941"/>
    <lineage>
        <taxon>Eukaryota</taxon>
        <taxon>Metazoa</taxon>
        <taxon>Ecdysozoa</taxon>
        <taxon>Arthropoda</taxon>
        <taxon>Chelicerata</taxon>
        <taxon>Arachnida</taxon>
        <taxon>Acari</taxon>
        <taxon>Acariformes</taxon>
        <taxon>Sarcoptiformes</taxon>
        <taxon>Oribatida</taxon>
        <taxon>Brachypylina</taxon>
        <taxon>Oppioidea</taxon>
        <taxon>Oppiidae</taxon>
        <taxon>Medioppia</taxon>
    </lineage>
</organism>
<gene>
    <name evidence="1" type="ORF">OSB1V03_LOCUS18124</name>
</gene>
<reference evidence="1" key="1">
    <citation type="submission" date="2020-11" db="EMBL/GenBank/DDBJ databases">
        <authorList>
            <person name="Tran Van P."/>
        </authorList>
    </citation>
    <scope>NUCLEOTIDE SEQUENCE</scope>
</reference>
<protein>
    <submittedName>
        <fullName evidence="1">Uncharacterized protein</fullName>
    </submittedName>
</protein>
<keyword evidence="2" id="KW-1185">Reference proteome</keyword>
<proteinExistence type="predicted"/>
<dbReference type="InterPro" id="IPR012674">
    <property type="entry name" value="Calycin"/>
</dbReference>
<feature type="non-terminal residue" evidence="1">
    <location>
        <position position="1"/>
    </location>
</feature>
<accession>A0A7R9LEM3</accession>
<dbReference type="Proteomes" id="UP000759131">
    <property type="component" value="Unassembled WGS sequence"/>
</dbReference>
<evidence type="ECO:0000313" key="1">
    <source>
        <dbReference type="EMBL" id="CAD7640254.1"/>
    </source>
</evidence>
<dbReference type="EMBL" id="CAJPIZ010023272">
    <property type="protein sequence ID" value="CAG2118172.1"/>
    <property type="molecule type" value="Genomic_DNA"/>
</dbReference>
<sequence>MNKAAIPIRMQIELSNPRFEIFGTVLDTDYKTYYLSYFCQTINSVKHEHIYLYGRGPNINALSPNTTDHFLH</sequence>
<evidence type="ECO:0000313" key="2">
    <source>
        <dbReference type="Proteomes" id="UP000759131"/>
    </source>
</evidence>
<dbReference type="SUPFAM" id="SSF50814">
    <property type="entry name" value="Lipocalins"/>
    <property type="match status" value="1"/>
</dbReference>